<comment type="caution">
    <text evidence="11">The sequence shown here is derived from an EMBL/GenBank/DDBJ whole genome shotgun (WGS) entry which is preliminary data.</text>
</comment>
<dbReference type="Gene3D" id="1.10.3080.10">
    <property type="entry name" value="Clc chloride channel"/>
    <property type="match status" value="1"/>
</dbReference>
<evidence type="ECO:0000256" key="1">
    <source>
        <dbReference type="ARBA" id="ARBA00004141"/>
    </source>
</evidence>
<evidence type="ECO:0000256" key="3">
    <source>
        <dbReference type="ARBA" id="ARBA00022692"/>
    </source>
</evidence>
<dbReference type="Pfam" id="PF00571">
    <property type="entry name" value="CBS"/>
    <property type="match status" value="2"/>
</dbReference>
<feature type="transmembrane region" description="Helical" evidence="9">
    <location>
        <begin position="197"/>
        <end position="215"/>
    </location>
</feature>
<dbReference type="GO" id="GO:0005247">
    <property type="term" value="F:voltage-gated chloride channel activity"/>
    <property type="evidence" value="ECO:0007669"/>
    <property type="project" value="TreeGrafter"/>
</dbReference>
<feature type="transmembrane region" description="Helical" evidence="9">
    <location>
        <begin position="269"/>
        <end position="288"/>
    </location>
</feature>
<organism evidence="11 12">
    <name type="scientific">Pseudanabaena cinerea FACHB-1277</name>
    <dbReference type="NCBI Taxonomy" id="2949581"/>
    <lineage>
        <taxon>Bacteria</taxon>
        <taxon>Bacillati</taxon>
        <taxon>Cyanobacteriota</taxon>
        <taxon>Cyanophyceae</taxon>
        <taxon>Pseudanabaenales</taxon>
        <taxon>Pseudanabaenaceae</taxon>
        <taxon>Pseudanabaena</taxon>
        <taxon>Pseudanabaena cinerea</taxon>
    </lineage>
</organism>
<dbReference type="EMBL" id="JACJPY010000076">
    <property type="protein sequence ID" value="MBD2152010.1"/>
    <property type="molecule type" value="Genomic_DNA"/>
</dbReference>
<dbReference type="PRINTS" id="PR00762">
    <property type="entry name" value="CLCHANNEL"/>
</dbReference>
<evidence type="ECO:0000256" key="8">
    <source>
        <dbReference type="PROSITE-ProRule" id="PRU00703"/>
    </source>
</evidence>
<dbReference type="SUPFAM" id="SSF54631">
    <property type="entry name" value="CBS-domain pair"/>
    <property type="match status" value="1"/>
</dbReference>
<feature type="transmembrane region" description="Helical" evidence="9">
    <location>
        <begin position="339"/>
        <end position="359"/>
    </location>
</feature>
<dbReference type="InterPro" id="IPR046342">
    <property type="entry name" value="CBS_dom_sf"/>
</dbReference>
<dbReference type="GO" id="GO:0005886">
    <property type="term" value="C:plasma membrane"/>
    <property type="evidence" value="ECO:0007669"/>
    <property type="project" value="TreeGrafter"/>
</dbReference>
<dbReference type="PROSITE" id="PS51371">
    <property type="entry name" value="CBS"/>
    <property type="match status" value="2"/>
</dbReference>
<evidence type="ECO:0000313" key="12">
    <source>
        <dbReference type="Proteomes" id="UP000631421"/>
    </source>
</evidence>
<feature type="transmembrane region" description="Helical" evidence="9">
    <location>
        <begin position="365"/>
        <end position="388"/>
    </location>
</feature>
<keyword evidence="6 9" id="KW-0472">Membrane</keyword>
<keyword evidence="7" id="KW-0868">Chloride</keyword>
<comment type="subcellular location">
    <subcellularLocation>
        <location evidence="1">Membrane</location>
        <topology evidence="1">Multi-pass membrane protein</topology>
    </subcellularLocation>
</comment>
<feature type="transmembrane region" description="Helical" evidence="9">
    <location>
        <begin position="24"/>
        <end position="43"/>
    </location>
</feature>
<evidence type="ECO:0000259" key="10">
    <source>
        <dbReference type="PROSITE" id="PS51371"/>
    </source>
</evidence>
<sequence>MGGESQKAPTEFKIKYNWLKPKRIAIFEACLIGWLAGIAAVLLKYGIGWIGGWRVQIANDLPAWFALPIIGLTGGFLSGFLIEKFASEASGSGIPQVKAALGYVPIALNLRVAIVKIMSTILALGSGLALGRQGPTVQIGAAIAGQVSQWIPTSPEYQRQLIAAGAAAGLAAGFNAPIAGVLFVIEELLHDVSSFTLGTAILASFIGGVVSILLGGQGLSSNLPQIQFSITEIPAFLILGLLVGFFAALFNHSVLLFTKWNRRILQVGIAWRIAIAGCLSGLAIALLPSEFRDSSGLQLFLAMGQPDWQNVASTFAIRFALTLVACSAETSGGLFIPSLILGAALGSLVGIAQLSLFGLGTLSTYALSGMGAFFGAVAKVPITAFVIVFEITKDFNIILPLMITSVVAYLCTEKYAPGSLYTNLLALKGIHLQPEVATEDIWAGLRAADVMQSQVETLDGQTSLHEAIQFFARSRHRGFPIVENDQLVGIVTQMDLVKAQERNATAIAISQIMTKNPITVSPQESLTQVLYLLSYYKLSRLPVIDHRKLVGIITRSDVLRAQANRLLGAKSTKTASSYLVYQRRSPATGKGRLLLPLSNPQTAIYLIEIALAIAAQQNYELECLHIIPIANHLTPSETEVDLEPSFKLFQQVENVVQSKAKPQPSKIQAKILASHQPKPISIHKQIRVAHDVGQTILEVIGDRQIDLLLIGWHGSPITTDRLFEDTVDTVIKQATCDVMLIKFSDRLQKSNPFIQEFRAPRIAFNRWLIPVAGGANTAKALLLLPALITLAAYPEICLCQVSYPSQTKPEVNYLEQYAAMLYKSLHYSVGTISLCSKSIADAIIDLAEQERSDVIILGATREGILQQIVHGNIPEAIARHSDRTIIIFQSSTISTKS</sequence>
<dbReference type="InterPro" id="IPR014743">
    <property type="entry name" value="Cl-channel_core"/>
</dbReference>
<dbReference type="PANTHER" id="PTHR45711">
    <property type="entry name" value="CHLORIDE CHANNEL PROTEIN"/>
    <property type="match status" value="1"/>
</dbReference>
<gene>
    <name evidence="11" type="ORF">H6F44_18050</name>
</gene>
<dbReference type="InterPro" id="IPR000644">
    <property type="entry name" value="CBS_dom"/>
</dbReference>
<dbReference type="Gene3D" id="3.10.580.10">
    <property type="entry name" value="CBS-domain"/>
    <property type="match status" value="1"/>
</dbReference>
<dbReference type="SMART" id="SM00116">
    <property type="entry name" value="CBS"/>
    <property type="match status" value="2"/>
</dbReference>
<proteinExistence type="predicted"/>
<evidence type="ECO:0000256" key="2">
    <source>
        <dbReference type="ARBA" id="ARBA00022448"/>
    </source>
</evidence>
<keyword evidence="12" id="KW-1185">Reference proteome</keyword>
<dbReference type="AlphaFoldDB" id="A0A926UV79"/>
<feature type="transmembrane region" description="Helical" evidence="9">
    <location>
        <begin position="63"/>
        <end position="82"/>
    </location>
</feature>
<dbReference type="CDD" id="cd01031">
    <property type="entry name" value="EriC"/>
    <property type="match status" value="1"/>
</dbReference>
<feature type="domain" description="CBS" evidence="10">
    <location>
        <begin position="451"/>
        <end position="507"/>
    </location>
</feature>
<reference evidence="11" key="2">
    <citation type="submission" date="2020-08" db="EMBL/GenBank/DDBJ databases">
        <authorList>
            <person name="Chen M."/>
            <person name="Teng W."/>
            <person name="Zhao L."/>
            <person name="Hu C."/>
            <person name="Zhou Y."/>
            <person name="Han B."/>
            <person name="Song L."/>
            <person name="Shu W."/>
        </authorList>
    </citation>
    <scope>NUCLEOTIDE SEQUENCE</scope>
    <source>
        <strain evidence="11">FACHB-1277</strain>
    </source>
</reference>
<dbReference type="Proteomes" id="UP000631421">
    <property type="component" value="Unassembled WGS sequence"/>
</dbReference>
<feature type="domain" description="CBS" evidence="10">
    <location>
        <begin position="513"/>
        <end position="571"/>
    </location>
</feature>
<dbReference type="Pfam" id="PF00654">
    <property type="entry name" value="Voltage_CLC"/>
    <property type="match status" value="1"/>
</dbReference>
<dbReference type="SUPFAM" id="SSF52402">
    <property type="entry name" value="Adenine nucleotide alpha hydrolases-like"/>
    <property type="match status" value="2"/>
</dbReference>
<feature type="transmembrane region" description="Helical" evidence="9">
    <location>
        <begin position="395"/>
        <end position="410"/>
    </location>
</feature>
<feature type="transmembrane region" description="Helical" evidence="9">
    <location>
        <begin position="235"/>
        <end position="257"/>
    </location>
</feature>
<evidence type="ECO:0000256" key="4">
    <source>
        <dbReference type="ARBA" id="ARBA00022989"/>
    </source>
</evidence>
<keyword evidence="5" id="KW-0406">Ion transport</keyword>
<dbReference type="Pfam" id="PF00582">
    <property type="entry name" value="Usp"/>
    <property type="match status" value="2"/>
</dbReference>
<keyword evidence="3 9" id="KW-0812">Transmembrane</keyword>
<feature type="transmembrane region" description="Helical" evidence="9">
    <location>
        <begin position="308"/>
        <end position="327"/>
    </location>
</feature>
<keyword evidence="2" id="KW-0813">Transport</keyword>
<feature type="transmembrane region" description="Helical" evidence="9">
    <location>
        <begin position="103"/>
        <end position="125"/>
    </location>
</feature>
<keyword evidence="8" id="KW-0129">CBS domain</keyword>
<reference evidence="11" key="1">
    <citation type="journal article" date="2015" name="ISME J.">
        <title>Draft Genome Sequence of Streptomyces incarnatus NRRL8089, which Produces the Nucleoside Antibiotic Sinefungin.</title>
        <authorList>
            <person name="Oshima K."/>
            <person name="Hattori M."/>
            <person name="Shimizu H."/>
            <person name="Fukuda K."/>
            <person name="Nemoto M."/>
            <person name="Inagaki K."/>
            <person name="Tamura T."/>
        </authorList>
    </citation>
    <scope>NUCLEOTIDE SEQUENCE</scope>
    <source>
        <strain evidence="11">FACHB-1277</strain>
    </source>
</reference>
<evidence type="ECO:0000256" key="9">
    <source>
        <dbReference type="SAM" id="Phobius"/>
    </source>
</evidence>
<dbReference type="CDD" id="cd00293">
    <property type="entry name" value="USP-like"/>
    <property type="match status" value="1"/>
</dbReference>
<dbReference type="SUPFAM" id="SSF81340">
    <property type="entry name" value="Clc chloride channel"/>
    <property type="match status" value="1"/>
</dbReference>
<protein>
    <submittedName>
        <fullName evidence="11">Chloride channel protein</fullName>
    </submittedName>
</protein>
<name>A0A926UV79_9CYAN</name>
<evidence type="ECO:0000256" key="7">
    <source>
        <dbReference type="ARBA" id="ARBA00023214"/>
    </source>
</evidence>
<keyword evidence="4 9" id="KW-1133">Transmembrane helix</keyword>
<feature type="transmembrane region" description="Helical" evidence="9">
    <location>
        <begin position="161"/>
        <end position="185"/>
    </location>
</feature>
<evidence type="ECO:0000256" key="5">
    <source>
        <dbReference type="ARBA" id="ARBA00023065"/>
    </source>
</evidence>
<evidence type="ECO:0000256" key="6">
    <source>
        <dbReference type="ARBA" id="ARBA00023136"/>
    </source>
</evidence>
<dbReference type="InterPro" id="IPR001807">
    <property type="entry name" value="ClC"/>
</dbReference>
<evidence type="ECO:0000313" key="11">
    <source>
        <dbReference type="EMBL" id="MBD2152010.1"/>
    </source>
</evidence>
<accession>A0A926UV79</accession>
<dbReference type="InterPro" id="IPR014729">
    <property type="entry name" value="Rossmann-like_a/b/a_fold"/>
</dbReference>
<dbReference type="InterPro" id="IPR006016">
    <property type="entry name" value="UspA"/>
</dbReference>
<dbReference type="PANTHER" id="PTHR45711:SF10">
    <property type="entry name" value="CHLORIDE CHANNEL PROTEIN"/>
    <property type="match status" value="1"/>
</dbReference>
<dbReference type="Gene3D" id="3.40.50.620">
    <property type="entry name" value="HUPs"/>
    <property type="match status" value="2"/>
</dbReference>